<keyword evidence="4" id="KW-1185">Reference proteome</keyword>
<dbReference type="GO" id="GO:0001667">
    <property type="term" value="P:ameboidal-type cell migration"/>
    <property type="evidence" value="ECO:0007669"/>
    <property type="project" value="UniProtKB-ARBA"/>
</dbReference>
<dbReference type="Gene3D" id="3.40.50.300">
    <property type="entry name" value="P-loop containing nucleotide triphosphate hydrolases"/>
    <property type="match status" value="1"/>
</dbReference>
<dbReference type="OrthoDB" id="25896at2759"/>
<dbReference type="GO" id="GO:0003006">
    <property type="term" value="P:developmental process involved in reproduction"/>
    <property type="evidence" value="ECO:0007669"/>
    <property type="project" value="UniProtKB-ARBA"/>
</dbReference>
<evidence type="ECO:0000313" key="4">
    <source>
        <dbReference type="Proteomes" id="UP000759131"/>
    </source>
</evidence>
<evidence type="ECO:0000313" key="3">
    <source>
        <dbReference type="EMBL" id="CAD7634380.1"/>
    </source>
</evidence>
<dbReference type="EMBL" id="CAJPIZ010014528">
    <property type="protein sequence ID" value="CAG2114810.1"/>
    <property type="molecule type" value="Genomic_DNA"/>
</dbReference>
<dbReference type="GO" id="GO:0035099">
    <property type="term" value="P:hemocyte migration"/>
    <property type="evidence" value="ECO:0007669"/>
    <property type="project" value="UniProtKB-ARBA"/>
</dbReference>
<feature type="non-terminal residue" evidence="3">
    <location>
        <position position="1"/>
    </location>
</feature>
<dbReference type="Pfam" id="PF00071">
    <property type="entry name" value="Ras"/>
    <property type="match status" value="1"/>
</dbReference>
<dbReference type="GO" id="GO:0003924">
    <property type="term" value="F:GTPase activity"/>
    <property type="evidence" value="ECO:0007669"/>
    <property type="project" value="InterPro"/>
</dbReference>
<dbReference type="InterPro" id="IPR001806">
    <property type="entry name" value="Small_GTPase"/>
</dbReference>
<name>A0A7R9L3D7_9ACAR</name>
<sequence>LSLNLYTQRAPEVSHHCPNAAIILVGTDEHLKPSIINLTSQAVTYSEGMAAARGMGAYIYVECSAVTGDGVKEVFDAAVCAVLWPKSTPRQSKRTCILS</sequence>
<dbReference type="SUPFAM" id="SSF52540">
    <property type="entry name" value="P-loop containing nucleoside triphosphate hydrolases"/>
    <property type="match status" value="1"/>
</dbReference>
<keyword evidence="1" id="KW-0547">Nucleotide-binding</keyword>
<evidence type="ECO:0000256" key="2">
    <source>
        <dbReference type="ARBA" id="ARBA00023134"/>
    </source>
</evidence>
<reference evidence="3" key="1">
    <citation type="submission" date="2020-11" db="EMBL/GenBank/DDBJ databases">
        <authorList>
            <person name="Tran Van P."/>
        </authorList>
    </citation>
    <scope>NUCLEOTIDE SEQUENCE</scope>
</reference>
<proteinExistence type="predicted"/>
<dbReference type="GO" id="GO:0005525">
    <property type="term" value="F:GTP binding"/>
    <property type="evidence" value="ECO:0007669"/>
    <property type="project" value="UniProtKB-KW"/>
</dbReference>
<dbReference type="AlphaFoldDB" id="A0A7R9L3D7"/>
<dbReference type="PANTHER" id="PTHR24072">
    <property type="entry name" value="RHO FAMILY GTPASE"/>
    <property type="match status" value="1"/>
</dbReference>
<dbReference type="Proteomes" id="UP000759131">
    <property type="component" value="Unassembled WGS sequence"/>
</dbReference>
<dbReference type="InterPro" id="IPR027417">
    <property type="entry name" value="P-loop_NTPase"/>
</dbReference>
<evidence type="ECO:0000256" key="1">
    <source>
        <dbReference type="ARBA" id="ARBA00022741"/>
    </source>
</evidence>
<dbReference type="InterPro" id="IPR003578">
    <property type="entry name" value="Small_GTPase_Rho"/>
</dbReference>
<dbReference type="EMBL" id="OC869103">
    <property type="protein sequence ID" value="CAD7634380.1"/>
    <property type="molecule type" value="Genomic_DNA"/>
</dbReference>
<dbReference type="GO" id="GO:0007264">
    <property type="term" value="P:small GTPase-mediated signal transduction"/>
    <property type="evidence" value="ECO:0007669"/>
    <property type="project" value="InterPro"/>
</dbReference>
<protein>
    <submittedName>
        <fullName evidence="3">Uncharacterized protein</fullName>
    </submittedName>
</protein>
<gene>
    <name evidence="3" type="ORF">OSB1V03_LOCUS14776</name>
</gene>
<accession>A0A7R9L3D7</accession>
<dbReference type="GO" id="GO:0035006">
    <property type="term" value="P:melanization defense response"/>
    <property type="evidence" value="ECO:0007669"/>
    <property type="project" value="UniProtKB-ARBA"/>
</dbReference>
<keyword evidence="2" id="KW-0342">GTP-binding</keyword>
<dbReference type="SMART" id="SM00174">
    <property type="entry name" value="RHO"/>
    <property type="match status" value="1"/>
</dbReference>
<organism evidence="3">
    <name type="scientific">Medioppia subpectinata</name>
    <dbReference type="NCBI Taxonomy" id="1979941"/>
    <lineage>
        <taxon>Eukaryota</taxon>
        <taxon>Metazoa</taxon>
        <taxon>Ecdysozoa</taxon>
        <taxon>Arthropoda</taxon>
        <taxon>Chelicerata</taxon>
        <taxon>Arachnida</taxon>
        <taxon>Acari</taxon>
        <taxon>Acariformes</taxon>
        <taxon>Sarcoptiformes</taxon>
        <taxon>Oribatida</taxon>
        <taxon>Brachypylina</taxon>
        <taxon>Oppioidea</taxon>
        <taxon>Oppiidae</taxon>
        <taxon>Medioppia</taxon>
    </lineage>
</organism>
<dbReference type="GO" id="GO:0022412">
    <property type="term" value="P:cellular process involved in reproduction in multicellular organism"/>
    <property type="evidence" value="ECO:0007669"/>
    <property type="project" value="UniProtKB-ARBA"/>
</dbReference>